<reference evidence="7" key="2">
    <citation type="submission" date="2015-08" db="UniProtKB">
        <authorList>
            <consortium name="WormBaseParasite"/>
        </authorList>
    </citation>
    <scope>IDENTIFICATION</scope>
</reference>
<name>A0A0K0EWL0_STRVS</name>
<evidence type="ECO:0000313" key="6">
    <source>
        <dbReference type="Proteomes" id="UP000035680"/>
    </source>
</evidence>
<feature type="transmembrane region" description="Helical" evidence="5">
    <location>
        <begin position="152"/>
        <end position="171"/>
    </location>
</feature>
<proteinExistence type="inferred from homology"/>
<evidence type="ECO:0000256" key="3">
    <source>
        <dbReference type="ARBA" id="ARBA00022989"/>
    </source>
</evidence>
<comment type="subcellular location">
    <subcellularLocation>
        <location evidence="1">Membrane</location>
        <topology evidence="1">Multi-pass membrane protein</topology>
    </subcellularLocation>
</comment>
<dbReference type="STRING" id="75913.A0A0K0EWL0"/>
<feature type="transmembrane region" description="Helical" evidence="5">
    <location>
        <begin position="31"/>
        <end position="50"/>
    </location>
</feature>
<evidence type="ECO:0000256" key="4">
    <source>
        <dbReference type="ARBA" id="ARBA00023136"/>
    </source>
</evidence>
<protein>
    <submittedName>
        <fullName evidence="7">Bax inhibitor 1</fullName>
    </submittedName>
</protein>
<evidence type="ECO:0000256" key="5">
    <source>
        <dbReference type="RuleBase" id="RU004379"/>
    </source>
</evidence>
<sequence>MTTPQEFLYRNEDEKNSKYPLLSRVAFLKKTIFHTLVFLAFTAITVYFITRNNELKILLNQQYLLFSTIAMILCFTIYGAIIKSEKIRFTCGINYIAGLFMAASLGFLIAIQSCWYPLEINVNAIFMSFIVSSIISVMAFKSEKDFTIHMKSLIILTFIYAIISIVLFILSKFMDVTDLRCLCSIGGFLLSCAYVVVDTQSISTKERYNQLSTNEYIRGSVQMLVDLSYLFYYCLDVLGREFYSRPT</sequence>
<feature type="transmembrane region" description="Helical" evidence="5">
    <location>
        <begin position="62"/>
        <end position="81"/>
    </location>
</feature>
<dbReference type="InterPro" id="IPR006214">
    <property type="entry name" value="Bax_inhibitor_1-related"/>
</dbReference>
<accession>A0A0K0EWL0</accession>
<dbReference type="Pfam" id="PF01027">
    <property type="entry name" value="Bax1-I"/>
    <property type="match status" value="1"/>
</dbReference>
<keyword evidence="4 5" id="KW-0472">Membrane</keyword>
<evidence type="ECO:0000256" key="2">
    <source>
        <dbReference type="ARBA" id="ARBA00022692"/>
    </source>
</evidence>
<dbReference type="GO" id="GO:0016020">
    <property type="term" value="C:membrane"/>
    <property type="evidence" value="ECO:0007669"/>
    <property type="project" value="UniProtKB-SubCell"/>
</dbReference>
<keyword evidence="3 5" id="KW-1133">Transmembrane helix</keyword>
<dbReference type="PANTHER" id="PTHR23291:SF47">
    <property type="entry name" value="TRANSMEMBRANE BAX INHIBITOR MOTIF CONTAINING 7"/>
    <property type="match status" value="1"/>
</dbReference>
<feature type="transmembrane region" description="Helical" evidence="5">
    <location>
        <begin position="93"/>
        <end position="118"/>
    </location>
</feature>
<dbReference type="PANTHER" id="PTHR23291">
    <property type="entry name" value="BAX INHIBITOR-RELATED"/>
    <property type="match status" value="1"/>
</dbReference>
<dbReference type="WBParaSite" id="SVE_0091200.1">
    <property type="protein sequence ID" value="SVE_0091200.1"/>
    <property type="gene ID" value="SVE_0091200"/>
</dbReference>
<keyword evidence="2 5" id="KW-0812">Transmembrane</keyword>
<evidence type="ECO:0000256" key="1">
    <source>
        <dbReference type="ARBA" id="ARBA00004141"/>
    </source>
</evidence>
<dbReference type="AlphaFoldDB" id="A0A0K0EWL0"/>
<comment type="similarity">
    <text evidence="5">Belongs to the BI1 family.</text>
</comment>
<keyword evidence="6" id="KW-1185">Reference proteome</keyword>
<feature type="transmembrane region" description="Helical" evidence="5">
    <location>
        <begin position="124"/>
        <end position="140"/>
    </location>
</feature>
<reference evidence="6" key="1">
    <citation type="submission" date="2014-07" db="EMBL/GenBank/DDBJ databases">
        <authorList>
            <person name="Martin A.A"/>
            <person name="De Silva N."/>
        </authorList>
    </citation>
    <scope>NUCLEOTIDE SEQUENCE</scope>
</reference>
<organism evidence="6 7">
    <name type="scientific">Strongyloides venezuelensis</name>
    <name type="common">Threadworm</name>
    <dbReference type="NCBI Taxonomy" id="75913"/>
    <lineage>
        <taxon>Eukaryota</taxon>
        <taxon>Metazoa</taxon>
        <taxon>Ecdysozoa</taxon>
        <taxon>Nematoda</taxon>
        <taxon>Chromadorea</taxon>
        <taxon>Rhabditida</taxon>
        <taxon>Tylenchina</taxon>
        <taxon>Panagrolaimomorpha</taxon>
        <taxon>Strongyloidoidea</taxon>
        <taxon>Strongyloididae</taxon>
        <taxon>Strongyloides</taxon>
    </lineage>
</organism>
<evidence type="ECO:0000313" key="7">
    <source>
        <dbReference type="WBParaSite" id="SVE_0091200.1"/>
    </source>
</evidence>
<dbReference type="Proteomes" id="UP000035680">
    <property type="component" value="Unassembled WGS sequence"/>
</dbReference>